<name>A0A8J3CNE2_9BURK</name>
<comment type="caution">
    <text evidence="2">The sequence shown here is derived from an EMBL/GenBank/DDBJ whole genome shotgun (WGS) entry which is preliminary data.</text>
</comment>
<proteinExistence type="predicted"/>
<dbReference type="EMBL" id="BMZG01000007">
    <property type="protein sequence ID" value="GHA75452.1"/>
    <property type="molecule type" value="Genomic_DNA"/>
</dbReference>
<accession>A0A8J3CNE2</accession>
<dbReference type="InterPro" id="IPR009706">
    <property type="entry name" value="DUF1287"/>
</dbReference>
<keyword evidence="1" id="KW-1133">Transmembrane helix</keyword>
<protein>
    <submittedName>
        <fullName evidence="2">DUF1287 domain-containing protein</fullName>
    </submittedName>
</protein>
<sequence>MKWLRQFTVSTVVFGLLTAGWYYAPWLELKLGFAPSVIQTAQAKIPEGGFSPIQLVQNARAQIGVTVRYDPEYTAIPYPNGDVAQFKGVCTDVVIRAMRGQGLDLQKLVHEDMKQNFSRYPTRWGLKRADANIDHRRVLNLEVFMTRRGFSLPLSTRARDFQAGDWVTWRVGDKNLPHIGIASDKKTRDGVPLIIHNIGLGTQEEDVSFAYKMVGHYRWR</sequence>
<dbReference type="Proteomes" id="UP000614287">
    <property type="component" value="Unassembled WGS sequence"/>
</dbReference>
<dbReference type="Pfam" id="PF06940">
    <property type="entry name" value="DUF1287"/>
    <property type="match status" value="1"/>
</dbReference>
<keyword evidence="1" id="KW-0812">Transmembrane</keyword>
<reference evidence="2" key="1">
    <citation type="journal article" date="2014" name="Int. J. Syst. Evol. Microbiol.">
        <title>Complete genome sequence of Corynebacterium casei LMG S-19264T (=DSM 44701T), isolated from a smear-ripened cheese.</title>
        <authorList>
            <consortium name="US DOE Joint Genome Institute (JGI-PGF)"/>
            <person name="Walter F."/>
            <person name="Albersmeier A."/>
            <person name="Kalinowski J."/>
            <person name="Ruckert C."/>
        </authorList>
    </citation>
    <scope>NUCLEOTIDE SEQUENCE</scope>
    <source>
        <strain evidence="2">KCTC 32501</strain>
    </source>
</reference>
<evidence type="ECO:0000313" key="2">
    <source>
        <dbReference type="EMBL" id="GHA75452.1"/>
    </source>
</evidence>
<organism evidence="2 3">
    <name type="scientific">Formosimonas limnophila</name>
    <dbReference type="NCBI Taxonomy" id="1384487"/>
    <lineage>
        <taxon>Bacteria</taxon>
        <taxon>Pseudomonadati</taxon>
        <taxon>Pseudomonadota</taxon>
        <taxon>Betaproteobacteria</taxon>
        <taxon>Burkholderiales</taxon>
        <taxon>Burkholderiaceae</taxon>
        <taxon>Formosimonas</taxon>
    </lineage>
</organism>
<gene>
    <name evidence="2" type="ORF">GCM10009007_15750</name>
</gene>
<keyword evidence="3" id="KW-1185">Reference proteome</keyword>
<dbReference type="AlphaFoldDB" id="A0A8J3CNE2"/>
<feature type="transmembrane region" description="Helical" evidence="1">
    <location>
        <begin position="7"/>
        <end position="24"/>
    </location>
</feature>
<evidence type="ECO:0000313" key="3">
    <source>
        <dbReference type="Proteomes" id="UP000614287"/>
    </source>
</evidence>
<reference evidence="2" key="2">
    <citation type="submission" date="2020-09" db="EMBL/GenBank/DDBJ databases">
        <authorList>
            <person name="Sun Q."/>
            <person name="Kim S."/>
        </authorList>
    </citation>
    <scope>NUCLEOTIDE SEQUENCE</scope>
    <source>
        <strain evidence="2">KCTC 32501</strain>
    </source>
</reference>
<evidence type="ECO:0000256" key="1">
    <source>
        <dbReference type="SAM" id="Phobius"/>
    </source>
</evidence>
<keyword evidence="1" id="KW-0472">Membrane</keyword>
<dbReference type="RefSeq" id="WP_189493398.1">
    <property type="nucleotide sequence ID" value="NZ_BMZG01000007.1"/>
</dbReference>